<feature type="DNA-binding region" description="H-T-H motif" evidence="2">
    <location>
        <begin position="31"/>
        <end position="50"/>
    </location>
</feature>
<evidence type="ECO:0000259" key="3">
    <source>
        <dbReference type="PROSITE" id="PS50977"/>
    </source>
</evidence>
<dbReference type="PANTHER" id="PTHR30055">
    <property type="entry name" value="HTH-TYPE TRANSCRIPTIONAL REGULATOR RUTR"/>
    <property type="match status" value="1"/>
</dbReference>
<evidence type="ECO:0000313" key="5">
    <source>
        <dbReference type="Proteomes" id="UP000187851"/>
    </source>
</evidence>
<dbReference type="InterPro" id="IPR050109">
    <property type="entry name" value="HTH-type_TetR-like_transc_reg"/>
</dbReference>
<feature type="domain" description="HTH tetR-type" evidence="3">
    <location>
        <begin position="8"/>
        <end position="68"/>
    </location>
</feature>
<dbReference type="PROSITE" id="PS50977">
    <property type="entry name" value="HTH_TETR_2"/>
    <property type="match status" value="1"/>
</dbReference>
<keyword evidence="1 2" id="KW-0238">DNA-binding</keyword>
<protein>
    <recommendedName>
        <fullName evidence="3">HTH tetR-type domain-containing protein</fullName>
    </recommendedName>
</protein>
<dbReference type="SUPFAM" id="SSF46689">
    <property type="entry name" value="Homeodomain-like"/>
    <property type="match status" value="1"/>
</dbReference>
<dbReference type="InterPro" id="IPR001647">
    <property type="entry name" value="HTH_TetR"/>
</dbReference>
<evidence type="ECO:0000256" key="2">
    <source>
        <dbReference type="PROSITE-ProRule" id="PRU00335"/>
    </source>
</evidence>
<evidence type="ECO:0000256" key="1">
    <source>
        <dbReference type="ARBA" id="ARBA00023125"/>
    </source>
</evidence>
<dbReference type="Proteomes" id="UP000187851">
    <property type="component" value="Chromosome"/>
</dbReference>
<evidence type="ECO:0000313" key="4">
    <source>
        <dbReference type="EMBL" id="AQA09343.1"/>
    </source>
</evidence>
<proteinExistence type="predicted"/>
<keyword evidence="5" id="KW-1185">Reference proteome</keyword>
<dbReference type="Pfam" id="PF00440">
    <property type="entry name" value="TetR_N"/>
    <property type="match status" value="1"/>
</dbReference>
<sequence>MSTADRKAPKEQRILDAARELLLRHGPRGFAIADIAALAGVGKGTVYLYWESKESLIIDLYARDAMAMLETVHTSVAADASIIVPHSFLPLMRRTVRKHPFIVAMQTQDSELLGWFKEHPDIRRIRSTIGPVPLLVKIIPILREHGLIRTDLSAGTQIYALLAMVEGMFHMDANDPVVDPRQFGVEDSDVMLSDVSRVLLEPSTPIDSRAVESAASTALMTFDHARSEFLREIYPDAKIAE</sequence>
<dbReference type="EMBL" id="CP019458">
    <property type="protein sequence ID" value="AQA09343.1"/>
    <property type="molecule type" value="Genomic_DNA"/>
</dbReference>
<gene>
    <name evidence="4" type="ORF">BV401_01360</name>
</gene>
<accession>A0ABM6H6B3</accession>
<organism evidence="4 5">
    <name type="scientific">Streptomyces autolyticus</name>
    <dbReference type="NCBI Taxonomy" id="75293"/>
    <lineage>
        <taxon>Bacteria</taxon>
        <taxon>Bacillati</taxon>
        <taxon>Actinomycetota</taxon>
        <taxon>Actinomycetes</taxon>
        <taxon>Kitasatosporales</taxon>
        <taxon>Streptomycetaceae</taxon>
        <taxon>Streptomyces</taxon>
    </lineage>
</organism>
<dbReference type="Gene3D" id="1.10.357.10">
    <property type="entry name" value="Tetracycline Repressor, domain 2"/>
    <property type="match status" value="1"/>
</dbReference>
<name>A0ABM6H6B3_9ACTN</name>
<reference evidence="4 5" key="1">
    <citation type="journal article" date="2017" name="J. Biotechnol.">
        <title>The complete genome sequence of Streptomyces autolyticus CGMCC 0516, the producer of geldanamycin, autolytimycin, reblastatin and elaiophylin.</title>
        <authorList>
            <person name="Yin M."/>
            <person name="Jiang M."/>
            <person name="Ren Z."/>
            <person name="Dong Y."/>
            <person name="Lu T."/>
        </authorList>
    </citation>
    <scope>NUCLEOTIDE SEQUENCE [LARGE SCALE GENOMIC DNA]</scope>
    <source>
        <strain evidence="4 5">CGMCC0516</strain>
    </source>
</reference>
<dbReference type="PRINTS" id="PR00455">
    <property type="entry name" value="HTHTETR"/>
</dbReference>
<dbReference type="InterPro" id="IPR009057">
    <property type="entry name" value="Homeodomain-like_sf"/>
</dbReference>